<dbReference type="PANTHER" id="PTHR38454:SF1">
    <property type="entry name" value="INTEGRAL MEMBRANE PROTEIN"/>
    <property type="match status" value="1"/>
</dbReference>
<sequence>MFNSCKHEWLAFGITLLVVILIFWAQGLTPFGKQNLLISDMGTQYLSFFTNSYHAIRTHDFQLYSFSQSLGGNLLPLVAYYLLSPFNIIMFFFSNAADIPTALSVIILLKIATIAWTMTYFLQHHFRQKCWESSIFGVMFALSGFVVVYFFNIMWLDALIWLPLVINGLDKLIDTGKTTSFFCWLTVSVLTDFYLGYMTCWFTIFYFGYRFYVAKKSEQLTFGQASSRFIVSGVLSVGSSAVVLWPTFLGMLETAKTQNSWRNFLPHAEFGLRFFSQLAVGATSYQQRLQHAPTIFCSTLAIALLGAFLLDKKIDWKIRKRNLLWLFLLLGSLWLRPTNTIWHLAQKPAGFVFRNAFFVSFFIILLAYQSWRKSSFQNLSSKRRRYLLLTHLLLLIIGWIASQRKSLAKILAFGNNHLETLPAKFFSSLDILWISLGLVLLVYYLLKFQSQKNFRLFLFGITVLELMFNFNLYLARIPFGNQKNYQFAYQLEDQQLKRLTQPHQMLFRIDNQNTLINTAYQEAYNNYNDPMLFSFHDINYYSSTLNNSLRKNLYSLGLFSHNQRRISSFGLTRVTDLLLGVRFEAKFSPNHQAVEFSSGFIGMGFAVPARLLNLKLQHSNFSALVNQEKVLQSLKTRKDNYFKTAKVLHEQHFDTLQAKYNNQFKLTLKAKETGPVYLENLTRHGLNYNSIRVNNHRITHTDENLDGFRSIQYLGTFKAGQKFSLTFSGKAATLMQQLRIKSLNSQAFNQLRQHLSQNAVQLHYRSTGWQTKLTTHVKRHSRSYWLYLAIPYESGWKVNNGRQNLKVKRVLGSMMVVRVPKNTTKLTLVYHVPGLTLGILLSLGMMILYLIWAKLARKRLPK</sequence>
<dbReference type="Proteomes" id="UP000324497">
    <property type="component" value="Chromosome"/>
</dbReference>
<feature type="transmembrane region" description="Helical" evidence="1">
    <location>
        <begin position="74"/>
        <end position="93"/>
    </location>
</feature>
<dbReference type="AlphaFoldDB" id="A0A3Q8CN57"/>
<feature type="transmembrane region" description="Helical" evidence="1">
    <location>
        <begin position="99"/>
        <end position="122"/>
    </location>
</feature>
<organism evidence="2 3">
    <name type="scientific">Liquorilactobacillus nagelii</name>
    <dbReference type="NCBI Taxonomy" id="82688"/>
    <lineage>
        <taxon>Bacteria</taxon>
        <taxon>Bacillati</taxon>
        <taxon>Bacillota</taxon>
        <taxon>Bacilli</taxon>
        <taxon>Lactobacillales</taxon>
        <taxon>Lactobacillaceae</taxon>
        <taxon>Liquorilactobacillus</taxon>
    </lineage>
</organism>
<feature type="transmembrane region" description="Helical" evidence="1">
    <location>
        <begin position="181"/>
        <end position="208"/>
    </location>
</feature>
<evidence type="ECO:0000256" key="1">
    <source>
        <dbReference type="SAM" id="Phobius"/>
    </source>
</evidence>
<dbReference type="InterPro" id="IPR018580">
    <property type="entry name" value="Uncharacterised_YfhO"/>
</dbReference>
<evidence type="ECO:0000313" key="2">
    <source>
        <dbReference type="EMBL" id="AUJ33202.1"/>
    </source>
</evidence>
<evidence type="ECO:0008006" key="4">
    <source>
        <dbReference type="Google" id="ProtNLM"/>
    </source>
</evidence>
<reference evidence="2 3" key="1">
    <citation type="submission" date="2016-11" db="EMBL/GenBank/DDBJ databases">
        <title>Interaction between Lactobacillus species and yeast in water kefir.</title>
        <authorList>
            <person name="Behr J."/>
            <person name="Xu D."/>
            <person name="Vogel R.F."/>
        </authorList>
    </citation>
    <scope>NUCLEOTIDE SEQUENCE [LARGE SCALE GENOMIC DNA]</scope>
    <source>
        <strain evidence="2 3">TMW 1.1827</strain>
    </source>
</reference>
<keyword evidence="1" id="KW-0472">Membrane</keyword>
<dbReference type="Pfam" id="PF09586">
    <property type="entry name" value="YfhO"/>
    <property type="match status" value="1"/>
</dbReference>
<keyword evidence="3" id="KW-1185">Reference proteome</keyword>
<feature type="transmembrane region" description="Helical" evidence="1">
    <location>
        <begin position="292"/>
        <end position="310"/>
    </location>
</feature>
<keyword evidence="1" id="KW-1133">Transmembrane helix</keyword>
<dbReference type="RefSeq" id="WP_415609905.1">
    <property type="nucleotide sequence ID" value="NZ_JBDNPA010000006.1"/>
</dbReference>
<keyword evidence="1" id="KW-0812">Transmembrane</keyword>
<feature type="transmembrane region" description="Helical" evidence="1">
    <location>
        <begin position="828"/>
        <end position="852"/>
    </location>
</feature>
<gene>
    <name evidence="2" type="ORF">BSQ50_05390</name>
</gene>
<name>A0A3Q8CN57_9LACO</name>
<feature type="transmembrane region" description="Helical" evidence="1">
    <location>
        <begin position="383"/>
        <end position="401"/>
    </location>
</feature>
<dbReference type="EMBL" id="CP018180">
    <property type="protein sequence ID" value="AUJ33202.1"/>
    <property type="molecule type" value="Genomic_DNA"/>
</dbReference>
<protein>
    <recommendedName>
        <fullName evidence="4">Bacterial membrane protein YfhO</fullName>
    </recommendedName>
</protein>
<feature type="transmembrane region" description="Helical" evidence="1">
    <location>
        <begin position="12"/>
        <end position="31"/>
    </location>
</feature>
<dbReference type="PANTHER" id="PTHR38454">
    <property type="entry name" value="INTEGRAL MEMBRANE PROTEIN-RELATED"/>
    <property type="match status" value="1"/>
</dbReference>
<feature type="transmembrane region" description="Helical" evidence="1">
    <location>
        <begin position="351"/>
        <end position="371"/>
    </location>
</feature>
<feature type="transmembrane region" description="Helical" evidence="1">
    <location>
        <begin position="322"/>
        <end position="345"/>
    </location>
</feature>
<proteinExistence type="predicted"/>
<feature type="transmembrane region" description="Helical" evidence="1">
    <location>
        <begin position="134"/>
        <end position="161"/>
    </location>
</feature>
<feature type="transmembrane region" description="Helical" evidence="1">
    <location>
        <begin position="456"/>
        <end position="474"/>
    </location>
</feature>
<feature type="transmembrane region" description="Helical" evidence="1">
    <location>
        <begin position="421"/>
        <end position="444"/>
    </location>
</feature>
<feature type="transmembrane region" description="Helical" evidence="1">
    <location>
        <begin position="229"/>
        <end position="252"/>
    </location>
</feature>
<evidence type="ECO:0000313" key="3">
    <source>
        <dbReference type="Proteomes" id="UP000324497"/>
    </source>
</evidence>
<dbReference type="KEGG" id="lng:BSQ50_05390"/>
<accession>A0A3Q8CN57</accession>